<sequence>MGQPQGGSYPGYPQPNSYPQPPPGVGQQQHHYVPPQSGYPGYPAQGGQYPMPGQIPQQGQMGGWPPNSYPPPPPPGYVQQPSGSKKGGMFGPILPVLDIVSGVRLAGDAGKALMRGKPRTRLDQQVSRTPATNETILDSNATVSNSSEQLFNDSFPLYNNSNDSMPFNPFYPVFPNGNMSGYQSAAQLLPPPGMINPLYPIENENMTSPDGMPYQYAMQYPYINPFLRNNSNESNDTMPMPFNPFYPEAPNGNMSGYQSAAQLLPPPGMLNPLYPIQNENMTSPDGMPHPYAMHVTSIPTADPAGNLTNLSDMKVE</sequence>
<feature type="compositionally biased region" description="Pro residues" evidence="1">
    <location>
        <begin position="67"/>
        <end position="76"/>
    </location>
</feature>
<protein>
    <submittedName>
        <fullName evidence="2">Uncharacterized protein</fullName>
    </submittedName>
</protein>
<feature type="compositionally biased region" description="Pro residues" evidence="1">
    <location>
        <begin position="12"/>
        <end position="24"/>
    </location>
</feature>
<organism evidence="2 3">
    <name type="scientific">Cloeon dipterum</name>
    <dbReference type="NCBI Taxonomy" id="197152"/>
    <lineage>
        <taxon>Eukaryota</taxon>
        <taxon>Metazoa</taxon>
        <taxon>Ecdysozoa</taxon>
        <taxon>Arthropoda</taxon>
        <taxon>Hexapoda</taxon>
        <taxon>Insecta</taxon>
        <taxon>Pterygota</taxon>
        <taxon>Palaeoptera</taxon>
        <taxon>Ephemeroptera</taxon>
        <taxon>Pisciforma</taxon>
        <taxon>Baetidae</taxon>
        <taxon>Cloeon</taxon>
    </lineage>
</organism>
<name>A0A8S1E5L8_9INSE</name>
<feature type="region of interest" description="Disordered" evidence="1">
    <location>
        <begin position="1"/>
        <end position="86"/>
    </location>
</feature>
<comment type="caution">
    <text evidence="2">The sequence shown here is derived from an EMBL/GenBank/DDBJ whole genome shotgun (WGS) entry which is preliminary data.</text>
</comment>
<accession>A0A8S1E5L8</accession>
<evidence type="ECO:0000313" key="2">
    <source>
        <dbReference type="EMBL" id="CAB3385367.1"/>
    </source>
</evidence>
<feature type="compositionally biased region" description="Low complexity" evidence="1">
    <location>
        <begin position="25"/>
        <end position="66"/>
    </location>
</feature>
<dbReference type="EMBL" id="CADEPI010000408">
    <property type="protein sequence ID" value="CAB3385367.1"/>
    <property type="molecule type" value="Genomic_DNA"/>
</dbReference>
<gene>
    <name evidence="2" type="ORF">CLODIP_2_CD01105</name>
</gene>
<keyword evidence="3" id="KW-1185">Reference proteome</keyword>
<dbReference type="AlphaFoldDB" id="A0A8S1E5L8"/>
<dbReference type="Proteomes" id="UP000494165">
    <property type="component" value="Unassembled WGS sequence"/>
</dbReference>
<evidence type="ECO:0000256" key="1">
    <source>
        <dbReference type="SAM" id="MobiDB-lite"/>
    </source>
</evidence>
<evidence type="ECO:0000313" key="3">
    <source>
        <dbReference type="Proteomes" id="UP000494165"/>
    </source>
</evidence>
<proteinExistence type="predicted"/>
<reference evidence="2 3" key="1">
    <citation type="submission" date="2020-04" db="EMBL/GenBank/DDBJ databases">
        <authorList>
            <person name="Alioto T."/>
            <person name="Alioto T."/>
            <person name="Gomez Garrido J."/>
        </authorList>
    </citation>
    <scope>NUCLEOTIDE SEQUENCE [LARGE SCALE GENOMIC DNA]</scope>
</reference>